<feature type="transmembrane region" description="Helical" evidence="1">
    <location>
        <begin position="97"/>
        <end position="119"/>
    </location>
</feature>
<dbReference type="AlphaFoldDB" id="A0A9D2NWJ2"/>
<feature type="transmembrane region" description="Helical" evidence="1">
    <location>
        <begin position="69"/>
        <end position="91"/>
    </location>
</feature>
<protein>
    <submittedName>
        <fullName evidence="2">SoxR reducing system RseC family protein</fullName>
    </submittedName>
</protein>
<dbReference type="Pfam" id="PF04246">
    <property type="entry name" value="RseC_MucC"/>
    <property type="match status" value="1"/>
</dbReference>
<comment type="caution">
    <text evidence="2">The sequence shown here is derived from an EMBL/GenBank/DDBJ whole genome shotgun (WGS) entry which is preliminary data.</text>
</comment>
<keyword evidence="1" id="KW-0472">Membrane</keyword>
<organism evidence="2 3">
    <name type="scientific">Candidatus Intestinimonas pullistercoris</name>
    <dbReference type="NCBI Taxonomy" id="2838623"/>
    <lineage>
        <taxon>Bacteria</taxon>
        <taxon>Bacillati</taxon>
        <taxon>Bacillota</taxon>
        <taxon>Clostridia</taxon>
        <taxon>Eubacteriales</taxon>
        <taxon>Intestinimonas</taxon>
    </lineage>
</organism>
<dbReference type="EMBL" id="DWWJ01000004">
    <property type="protein sequence ID" value="HJC39981.1"/>
    <property type="molecule type" value="Genomic_DNA"/>
</dbReference>
<accession>A0A9D2NWJ2</accession>
<proteinExistence type="predicted"/>
<evidence type="ECO:0000313" key="3">
    <source>
        <dbReference type="Proteomes" id="UP000823882"/>
    </source>
</evidence>
<keyword evidence="1" id="KW-1133">Transmembrane helix</keyword>
<sequence length="139" mass="14717">MTQTAQVKQTFPNGTAQVAVVRQGACAHNCSECGGCMTAAQPTVTALAQNAVGAREGELVVVETENAQLMGIIAFVYLVPMVLLIAGYLVAQAFGLTQGWCILAAVAAFAVSILLVVALDRRVKRRRALQFRIVAVQEV</sequence>
<evidence type="ECO:0000313" key="2">
    <source>
        <dbReference type="EMBL" id="HJC39981.1"/>
    </source>
</evidence>
<dbReference type="PANTHER" id="PTHR35867:SF1">
    <property type="entry name" value="PROTEIN RSEC"/>
    <property type="match status" value="1"/>
</dbReference>
<name>A0A9D2NWJ2_9FIRM</name>
<keyword evidence="1" id="KW-0812">Transmembrane</keyword>
<reference evidence="2" key="1">
    <citation type="journal article" date="2021" name="PeerJ">
        <title>Extensive microbial diversity within the chicken gut microbiome revealed by metagenomics and culture.</title>
        <authorList>
            <person name="Gilroy R."/>
            <person name="Ravi A."/>
            <person name="Getino M."/>
            <person name="Pursley I."/>
            <person name="Horton D.L."/>
            <person name="Alikhan N.F."/>
            <person name="Baker D."/>
            <person name="Gharbi K."/>
            <person name="Hall N."/>
            <person name="Watson M."/>
            <person name="Adriaenssens E.M."/>
            <person name="Foster-Nyarko E."/>
            <person name="Jarju S."/>
            <person name="Secka A."/>
            <person name="Antonio M."/>
            <person name="Oren A."/>
            <person name="Chaudhuri R.R."/>
            <person name="La Ragione R."/>
            <person name="Hildebrand F."/>
            <person name="Pallen M.J."/>
        </authorList>
    </citation>
    <scope>NUCLEOTIDE SEQUENCE</scope>
    <source>
        <strain evidence="2">CHK186-1790</strain>
    </source>
</reference>
<dbReference type="PANTHER" id="PTHR35867">
    <property type="entry name" value="PROTEIN RSEC"/>
    <property type="match status" value="1"/>
</dbReference>
<dbReference type="Proteomes" id="UP000823882">
    <property type="component" value="Unassembled WGS sequence"/>
</dbReference>
<reference evidence="2" key="2">
    <citation type="submission" date="2021-04" db="EMBL/GenBank/DDBJ databases">
        <authorList>
            <person name="Gilroy R."/>
        </authorList>
    </citation>
    <scope>NUCLEOTIDE SEQUENCE</scope>
    <source>
        <strain evidence="2">CHK186-1790</strain>
    </source>
</reference>
<dbReference type="InterPro" id="IPR007359">
    <property type="entry name" value="SigmaE_reg_RseC_MucC"/>
</dbReference>
<evidence type="ECO:0000256" key="1">
    <source>
        <dbReference type="SAM" id="Phobius"/>
    </source>
</evidence>
<gene>
    <name evidence="2" type="ORF">H9701_00320</name>
</gene>